<comment type="caution">
    <text evidence="1">The sequence shown here is derived from an EMBL/GenBank/DDBJ whole genome shotgun (WGS) entry which is preliminary data.</text>
</comment>
<proteinExistence type="predicted"/>
<name>A0ABQ6YQV5_9NOCA</name>
<gene>
    <name evidence="1" type="ORF">FNL39_102335</name>
</gene>
<dbReference type="Proteomes" id="UP000798951">
    <property type="component" value="Unassembled WGS sequence"/>
</dbReference>
<evidence type="ECO:0000313" key="2">
    <source>
        <dbReference type="Proteomes" id="UP000798951"/>
    </source>
</evidence>
<sequence length="338" mass="37980">MTIYRDFLHLLNRCGLRVQGPPAGHHNDSNFDLLILTPDGHRRPTSVKLYAHKLTPSDVRRHRPDRNLEFQLYGTDTAPTSILAAALAGEFDLVTTRPPRVILEGKVLLEQHPTADPRHDRRRVPWQRLAVQRLLAICEQPMTQNDLVTATGATQQAVSVATRKLKHVTRSLDNHKWIGTPRLLDDWYTAYPSPRGLQQHWYGLDDAAVQYDTARELLTELDVWSVLSGDLGADQYSPWMRPSTVRLYVGEVVDFTGVGFSPTDASAATLTIVVPQDQSILPAARYFTTDPATDPNRAPHLVADPAMIWWDLQNTSTDPTAIEAAQHLRATIEQRRAD</sequence>
<keyword evidence="2" id="KW-1185">Reference proteome</keyword>
<accession>A0ABQ6YQV5</accession>
<evidence type="ECO:0000313" key="1">
    <source>
        <dbReference type="EMBL" id="KAF0848187.1"/>
    </source>
</evidence>
<reference evidence="1 2" key="1">
    <citation type="submission" date="2019-07" db="EMBL/GenBank/DDBJ databases">
        <title>Genomic Encyclopedia of Type Strains, Phase IV (KMG-IV): sequencing the most valuable type-strain genomes for metagenomic binning, comparative biology and taxonomic classification.</title>
        <authorList>
            <person name="Goeker M."/>
        </authorList>
    </citation>
    <scope>NUCLEOTIDE SEQUENCE [LARGE SCALE GENOMIC DNA]</scope>
    <source>
        <strain evidence="1 2">DSM 44831</strain>
    </source>
</reference>
<organism evidence="1 2">
    <name type="scientific">Nocardia caishijiensis</name>
    <dbReference type="NCBI Taxonomy" id="184756"/>
    <lineage>
        <taxon>Bacteria</taxon>
        <taxon>Bacillati</taxon>
        <taxon>Actinomycetota</taxon>
        <taxon>Actinomycetes</taxon>
        <taxon>Mycobacteriales</taxon>
        <taxon>Nocardiaceae</taxon>
        <taxon>Nocardia</taxon>
    </lineage>
</organism>
<protein>
    <submittedName>
        <fullName evidence="1">Uncharacterized protein</fullName>
    </submittedName>
</protein>
<dbReference type="EMBL" id="VMSD01000002">
    <property type="protein sequence ID" value="KAF0848187.1"/>
    <property type="molecule type" value="Genomic_DNA"/>
</dbReference>